<feature type="transmembrane region" description="Helical" evidence="6">
    <location>
        <begin position="60"/>
        <end position="80"/>
    </location>
</feature>
<proteinExistence type="inferred from homology"/>
<dbReference type="GO" id="GO:0005886">
    <property type="term" value="C:plasma membrane"/>
    <property type="evidence" value="ECO:0007669"/>
    <property type="project" value="TreeGrafter"/>
</dbReference>
<evidence type="ECO:0000256" key="4">
    <source>
        <dbReference type="ARBA" id="ARBA00022989"/>
    </source>
</evidence>
<feature type="transmembrane region" description="Helical" evidence="6">
    <location>
        <begin position="140"/>
        <end position="162"/>
    </location>
</feature>
<evidence type="ECO:0000256" key="5">
    <source>
        <dbReference type="ARBA" id="ARBA00023136"/>
    </source>
</evidence>
<dbReference type="PANTHER" id="PTHR30028:SF0">
    <property type="entry name" value="PROTEIN ALUMINUM SENSITIVE 3"/>
    <property type="match status" value="1"/>
</dbReference>
<comment type="similarity">
    <text evidence="2">Belongs to the UPF0014 family.</text>
</comment>
<evidence type="ECO:0000256" key="2">
    <source>
        <dbReference type="ARBA" id="ARBA00005268"/>
    </source>
</evidence>
<dbReference type="AlphaFoldDB" id="A0A383B394"/>
<evidence type="ECO:0000256" key="6">
    <source>
        <dbReference type="SAM" id="Phobius"/>
    </source>
</evidence>
<evidence type="ECO:0000256" key="1">
    <source>
        <dbReference type="ARBA" id="ARBA00004141"/>
    </source>
</evidence>
<evidence type="ECO:0000256" key="3">
    <source>
        <dbReference type="ARBA" id="ARBA00022692"/>
    </source>
</evidence>
<protein>
    <recommendedName>
        <fullName evidence="8">ABC transporter permease</fullName>
    </recommendedName>
</protein>
<dbReference type="InterPro" id="IPR005226">
    <property type="entry name" value="UPF0014_fam"/>
</dbReference>
<gene>
    <name evidence="7" type="ORF">METZ01_LOCUS467500</name>
</gene>
<keyword evidence="5 6" id="KW-0472">Membrane</keyword>
<evidence type="ECO:0008006" key="8">
    <source>
        <dbReference type="Google" id="ProtNLM"/>
    </source>
</evidence>
<reference evidence="7" key="1">
    <citation type="submission" date="2018-05" db="EMBL/GenBank/DDBJ databases">
        <authorList>
            <person name="Lanie J.A."/>
            <person name="Ng W.-L."/>
            <person name="Kazmierczak K.M."/>
            <person name="Andrzejewski T.M."/>
            <person name="Davidsen T.M."/>
            <person name="Wayne K.J."/>
            <person name="Tettelin H."/>
            <person name="Glass J.I."/>
            <person name="Rusch D."/>
            <person name="Podicherti R."/>
            <person name="Tsui H.-C.T."/>
            <person name="Winkler M.E."/>
        </authorList>
    </citation>
    <scope>NUCLEOTIDE SEQUENCE</scope>
</reference>
<organism evidence="7">
    <name type="scientific">marine metagenome</name>
    <dbReference type="NCBI Taxonomy" id="408172"/>
    <lineage>
        <taxon>unclassified sequences</taxon>
        <taxon>metagenomes</taxon>
        <taxon>ecological metagenomes</taxon>
    </lineage>
</organism>
<feature type="non-terminal residue" evidence="7">
    <location>
        <position position="1"/>
    </location>
</feature>
<comment type="subcellular location">
    <subcellularLocation>
        <location evidence="1">Membrane</location>
        <topology evidence="1">Multi-pass membrane protein</topology>
    </subcellularLocation>
</comment>
<accession>A0A383B394</accession>
<dbReference type="EMBL" id="UINC01197257">
    <property type="protein sequence ID" value="SVE14646.1"/>
    <property type="molecule type" value="Genomic_DNA"/>
</dbReference>
<keyword evidence="3 6" id="KW-0812">Transmembrane</keyword>
<dbReference type="Pfam" id="PF03649">
    <property type="entry name" value="UPF0014"/>
    <property type="match status" value="2"/>
</dbReference>
<keyword evidence="4 6" id="KW-1133">Transmembrane helix</keyword>
<feature type="transmembrane region" description="Helical" evidence="6">
    <location>
        <begin position="26"/>
        <end position="45"/>
    </location>
</feature>
<name>A0A383B394_9ZZZZ</name>
<feature type="transmembrane region" description="Helical" evidence="6">
    <location>
        <begin position="100"/>
        <end position="120"/>
    </location>
</feature>
<dbReference type="PANTHER" id="PTHR30028">
    <property type="entry name" value="UPF0014 INNER MEMBRANE PROTEIN YBBM-RELATED"/>
    <property type="match status" value="1"/>
</dbReference>
<sequence length="180" mass="19429">CAVIFVMITISSWIALRPIAEQRPRLYLMTVAAIGIGGVPSLFLATELVLDLTPWYAPRYLIPLAGMVFANAMNSVSIAAERHMTELERGQGNESARRAAFQAALIPLINSLFAVGLVSLPGMMTGQVLAGISPLIAARYQILVMCILFGSSGIAAACYLYWCKPQNLPSKPRSLNDSTK</sequence>
<evidence type="ECO:0000313" key="7">
    <source>
        <dbReference type="EMBL" id="SVE14646.1"/>
    </source>
</evidence>